<dbReference type="InterPro" id="IPR047960">
    <property type="entry name" value="Transpos_IS1380"/>
</dbReference>
<dbReference type="OrthoDB" id="1376257at2"/>
<dbReference type="KEGG" id="ffa:FFWV33_03800"/>
<sequence>MKITTSLENINSFGGLNFISSEFDQLELPKLITSSLGSRSLLTTYQYHDIIKNIWMILFSGGDCAEDIQTNLKSELSNVLNMKICSADTILRLQKELSLVKEIHLSKNNVENQFSNHPFLNKLNLSILLLTNQLEKGKSYDLDFDNQFIACEKYDAKKGYKKLRGYFPGIATIGKNIVYLENRNGNCNVKFKQEETLSNVYKMLQSNNISVKRSRMDCGSFTKAVIDVVQENSELFYIRAQRCSELNETIKAVKKWKKVTIGFKEFEVASVNYIPFNGNKTYRYVVSREANKNNQIDVFQGDNFIYRAIITNDNEMSDQEVVCFYNQRGGSEKIFDEMNNDFGWGNLPFSFLEENTVYMLITAMCRNFYLYFIEKIAHKIPFIEKNFRLKKFIFRFVVVPFKWIKKGGQKTLKLFTDKPYQLLI</sequence>
<evidence type="ECO:0000259" key="1">
    <source>
        <dbReference type="Pfam" id="PF13701"/>
    </source>
</evidence>
<dbReference type="NCBIfam" id="NF033539">
    <property type="entry name" value="transpos_IS1380"/>
    <property type="match status" value="1"/>
</dbReference>
<organism evidence="2 3">
    <name type="scientific">Flavobacterium faecale</name>
    <dbReference type="NCBI Taxonomy" id="1355330"/>
    <lineage>
        <taxon>Bacteria</taxon>
        <taxon>Pseudomonadati</taxon>
        <taxon>Bacteroidota</taxon>
        <taxon>Flavobacteriia</taxon>
        <taxon>Flavobacteriales</taxon>
        <taxon>Flavobacteriaceae</taxon>
        <taxon>Flavobacterium</taxon>
    </lineage>
</organism>
<dbReference type="InterPro" id="IPR025668">
    <property type="entry name" value="Tnp_DDE_dom"/>
</dbReference>
<reference evidence="2 3" key="1">
    <citation type="submission" date="2017-04" db="EMBL/GenBank/DDBJ databases">
        <title>Compelte genome sequence of WV33.</title>
        <authorList>
            <person name="Lee P.C."/>
        </authorList>
    </citation>
    <scope>NUCLEOTIDE SEQUENCE [LARGE SCALE GENOMIC DNA]</scope>
    <source>
        <strain evidence="2 3">WV33</strain>
    </source>
</reference>
<accession>A0A2S1LAG6</accession>
<gene>
    <name evidence="2" type="ORF">FFWV33_03800</name>
</gene>
<evidence type="ECO:0000313" key="3">
    <source>
        <dbReference type="Proteomes" id="UP000244527"/>
    </source>
</evidence>
<dbReference type="Pfam" id="PF13701">
    <property type="entry name" value="DDE_Tnp_1_4"/>
    <property type="match status" value="1"/>
</dbReference>
<dbReference type="AlphaFoldDB" id="A0A2S1LAG6"/>
<protein>
    <recommendedName>
        <fullName evidence="1">Transposase DDE domain-containing protein</fullName>
    </recommendedName>
</protein>
<dbReference type="Proteomes" id="UP000244527">
    <property type="component" value="Chromosome"/>
</dbReference>
<keyword evidence="3" id="KW-1185">Reference proteome</keyword>
<proteinExistence type="predicted"/>
<name>A0A2S1LAG6_9FLAO</name>
<dbReference type="RefSeq" id="WP_108739682.1">
    <property type="nucleotide sequence ID" value="NZ_CP020918.1"/>
</dbReference>
<feature type="domain" description="Transposase DDE" evidence="1">
    <location>
        <begin position="9"/>
        <end position="420"/>
    </location>
</feature>
<evidence type="ECO:0000313" key="2">
    <source>
        <dbReference type="EMBL" id="AWG20725.1"/>
    </source>
</evidence>
<dbReference type="EMBL" id="CP020918">
    <property type="protein sequence ID" value="AWG20725.1"/>
    <property type="molecule type" value="Genomic_DNA"/>
</dbReference>